<dbReference type="Pfam" id="PF18657">
    <property type="entry name" value="YDG"/>
    <property type="match status" value="2"/>
</dbReference>
<reference evidence="3 4" key="1">
    <citation type="journal article" date="2020" name="Cell Host Microbe">
        <title>Functional and Genomic Variation between Human-Derived Isolates of Lachnospiraceae Reveals Inter- and Intra-Species Diversity.</title>
        <authorList>
            <person name="Sorbara M.T."/>
            <person name="Littmann E.R."/>
            <person name="Fontana E."/>
            <person name="Moody T.U."/>
            <person name="Kohout C.E."/>
            <person name="Gjonbalaj M."/>
            <person name="Eaton V."/>
            <person name="Seok R."/>
            <person name="Leiner I.M."/>
            <person name="Pamer E.G."/>
        </authorList>
    </citation>
    <scope>NUCLEOTIDE SEQUENCE [LARGE SCALE GENOMIC DNA]</scope>
    <source>
        <strain evidence="3 4">MSK.14.16</strain>
    </source>
</reference>
<feature type="domain" description="YDG" evidence="2">
    <location>
        <begin position="1232"/>
        <end position="1312"/>
    </location>
</feature>
<dbReference type="Pfam" id="PF13306">
    <property type="entry name" value="LRR_5"/>
    <property type="match status" value="1"/>
</dbReference>
<accession>A0ABX2GYW2</accession>
<organism evidence="3 4">
    <name type="scientific">Faecalicatena fissicatena</name>
    <dbReference type="NCBI Taxonomy" id="290055"/>
    <lineage>
        <taxon>Bacteria</taxon>
        <taxon>Bacillati</taxon>
        <taxon>Bacillota</taxon>
        <taxon>Clostridia</taxon>
        <taxon>Lachnospirales</taxon>
        <taxon>Lachnospiraceae</taxon>
        <taxon>Faecalicatena</taxon>
    </lineage>
</organism>
<evidence type="ECO:0000256" key="1">
    <source>
        <dbReference type="SAM" id="MobiDB-lite"/>
    </source>
</evidence>
<dbReference type="RefSeq" id="WP_173866506.1">
    <property type="nucleotide sequence ID" value="NZ_JAAWUU010000033.1"/>
</dbReference>
<dbReference type="EMBL" id="JAAWUZ010000034">
    <property type="protein sequence ID" value="NSG30557.1"/>
    <property type="molecule type" value="Genomic_DNA"/>
</dbReference>
<evidence type="ECO:0000313" key="3">
    <source>
        <dbReference type="EMBL" id="NSG30557.1"/>
    </source>
</evidence>
<dbReference type="InterPro" id="IPR041248">
    <property type="entry name" value="YDG"/>
</dbReference>
<dbReference type="Proteomes" id="UP000821846">
    <property type="component" value="Unassembled WGS sequence"/>
</dbReference>
<proteinExistence type="predicted"/>
<gene>
    <name evidence="3" type="ORF">HFM93_09765</name>
</gene>
<dbReference type="InterPro" id="IPR026906">
    <property type="entry name" value="LRR_5"/>
</dbReference>
<keyword evidence="4" id="KW-1185">Reference proteome</keyword>
<dbReference type="Gene3D" id="3.80.10.10">
    <property type="entry name" value="Ribonuclease Inhibitor"/>
    <property type="match status" value="1"/>
</dbReference>
<evidence type="ECO:0000259" key="2">
    <source>
        <dbReference type="Pfam" id="PF18657"/>
    </source>
</evidence>
<evidence type="ECO:0000313" key="4">
    <source>
        <dbReference type="Proteomes" id="UP000821846"/>
    </source>
</evidence>
<protein>
    <submittedName>
        <fullName evidence="3">Leucine-rich repeat protein</fullName>
    </submittedName>
</protein>
<sequence>MRKRIAAGLLAFALVFTAMDFGGLVSIQANAAGLVQVTEENQSNFHLNGDYAGYYAIADKEDLQAFAAKVNAGENAVNAVLTADIDMTGEDWTPIGDTNDGYTGIFDGNGHKISKLVCERTGDKQVSGLFAQLKENSVVKNLGMEDGVFTSSTSTAGAVAAKSNLGKVINCWNNGKVTAHDFGGGIVGSSQGWIESCKNSGSVKATWGWGRSGGIAGEQVCDMNSSKQYVRTYIKYCYNTGTADGYYAGGIVAYQGYKNQEACDIISCWSDAVMTGSIAGGIVGSLDKGDTIQNCVFNTDRFKGQVYNKNQNGSVKDSEGMTTAEFASGKATWVLNGKDNSLASQAKWFQNLEENPDAYPVMDGTHGKVYYLEENDTYSNHPGSMAKNEISLVSGTQIERTSDNLSETKPLSLKKNEVFNWKGDGAIEVGYYLDEKAQIPTTAENSGAAKKGGAPALPGQYYVKVTALEVEDFYQETSEIFSYQINFDAEIQMEKIAGSKSIDYAYTGNPRELSFEKGRKITWSCEETPTSVKTTYYKDRGSVLTNAENAGALTEGGAPADKGDYYVKVEMTFREKYKSESDYLLYKISDGEIEVTMDGHSEPYVTLTEAFRDTEGKTAQMKLLKNIESVREVEVNSGNLILDLNGYRLQNLKRTTLNQDASLKITDSSETQTGVFYGTLLVRSKNIEFAGGIYENQSNSYFVYNGAKIKVSGGKFDRVSKEWAELGEELCLVDNETNEKQPYAETSCTNVHVEACKKHDYEQDVQYCVWCHKKNPDFQGYVRITVNGVETYVDTLKEALQYANGKEAEITFMQSMENTGSLPTLKSGKITLDLNQKSLTAKSVDRIYIDGAEVTVKNGTFDIVIAQRSGKLRIESGDFRQIGYWDSYQNSIEMTGGNFQNIVLYSGSAENMLPQGYAFYSTEDGRFLSRKEVLTQSDLKNVEVRNTGMSCETLPQISGNVEQTLQEYTLIPGVIRADTGNGESTLLEGTWSFTEKENLEVIPELGKRLICDLVFTPKDGNYPYYVVKGVEVHVEKKTPQQTAFHESASYIYTKGSGTVFVDLRAKLPADKKEDYYSYSAAGDEQIFDDYEITRNGQLNYKVKDFTDRSMIGKTGTIHVRVTMKNYKDVSYDLTVTLTDQKKVVLKAGSEIKVLQDRKLTYGETLSNLQLNLEGKEKAVFVEQGTDTQIPGTLAWKDGTQRPDTSVTSAEWIFTPDDVAYAKAEGSTAITVEPKELKVLAATADDKVYDGTAYVSFSDIVLEGIEEGDEVSADIGTIRGTLKDVKAGNYTSVTLPELRLTGKDKENYILVQSTDEIPLTKAVNVAKSSGLQIEEQNKSYLYLKDQEERISLREILPVDCGNAQYAAPEMTGNMEYITEPSITDDILSYTVKQGALDRKGKIQIKVTTENYEDFVITFNLECNDQTPVRLQEGTEVTLKKDTLTYGGLLSALEFSEAEFVDEEGNTVEGTLVWKDGTQRPDTSVTSAEWIFMPSDEAYANAEGSTAIKVNAKELTVTKATARNRKYDGTNQVAITEVLLSGMLEGDEVSVDLTDLHGTLKDKKAGEYTSVTLPELTLAGKDKANYRLVQPVTEIPLTKTVTIETPETPQKPSDPGTKPGTSEPIQKPSKPEYLKKGTKFIGPDNNQYKVTCADGKTFTVAYLKPKKGVKGTVNIPDSVTVNQVTYKVTEIAANAFKNQKKIRKVVVPSGVSRIGKKAFYGCKNLKNITVKTTKLTKKRVGSKAFSGIHAKAVIKVPKKKLSAYRKMLKARGVTKKEKVQAIKVKPEKA</sequence>
<name>A0ABX2GYW2_9FIRM</name>
<dbReference type="Gene3D" id="2.160.20.110">
    <property type="match status" value="1"/>
</dbReference>
<feature type="compositionally biased region" description="Polar residues" evidence="1">
    <location>
        <begin position="1597"/>
        <end position="1609"/>
    </location>
</feature>
<dbReference type="InterPro" id="IPR032675">
    <property type="entry name" value="LRR_dom_sf"/>
</dbReference>
<comment type="caution">
    <text evidence="3">The sequence shown here is derived from an EMBL/GenBank/DDBJ whole genome shotgun (WGS) entry which is preliminary data.</text>
</comment>
<feature type="region of interest" description="Disordered" evidence="1">
    <location>
        <begin position="1597"/>
        <end position="1631"/>
    </location>
</feature>
<feature type="domain" description="YDG" evidence="2">
    <location>
        <begin position="1510"/>
        <end position="1589"/>
    </location>
</feature>